<proteinExistence type="predicted"/>
<gene>
    <name evidence="2" type="ORF">D1610_04355</name>
</gene>
<name>A0A396RS44_9SPHN</name>
<dbReference type="Proteomes" id="UP000266693">
    <property type="component" value="Unassembled WGS sequence"/>
</dbReference>
<feature type="domain" description="N-acetyltransferase" evidence="1">
    <location>
        <begin position="23"/>
        <end position="159"/>
    </location>
</feature>
<dbReference type="PROSITE" id="PS51186">
    <property type="entry name" value="GNAT"/>
    <property type="match status" value="1"/>
</dbReference>
<dbReference type="InterPro" id="IPR000182">
    <property type="entry name" value="GNAT_dom"/>
</dbReference>
<dbReference type="CDD" id="cd04301">
    <property type="entry name" value="NAT_SF"/>
    <property type="match status" value="1"/>
</dbReference>
<evidence type="ECO:0000259" key="1">
    <source>
        <dbReference type="PROSITE" id="PS51186"/>
    </source>
</evidence>
<organism evidence="2 3">
    <name type="scientific">Sphingomonas gilva</name>
    <dbReference type="NCBI Taxonomy" id="2305907"/>
    <lineage>
        <taxon>Bacteria</taxon>
        <taxon>Pseudomonadati</taxon>
        <taxon>Pseudomonadota</taxon>
        <taxon>Alphaproteobacteria</taxon>
        <taxon>Sphingomonadales</taxon>
        <taxon>Sphingomonadaceae</taxon>
        <taxon>Sphingomonas</taxon>
    </lineage>
</organism>
<protein>
    <submittedName>
        <fullName evidence="2">GNAT family N-acetyltransferase</fullName>
    </submittedName>
</protein>
<accession>A0A396RS44</accession>
<comment type="caution">
    <text evidence="2">The sequence shown here is derived from an EMBL/GenBank/DDBJ whole genome shotgun (WGS) entry which is preliminary data.</text>
</comment>
<dbReference type="Pfam" id="PF00583">
    <property type="entry name" value="Acetyltransf_1"/>
    <property type="match status" value="1"/>
</dbReference>
<reference evidence="2 3" key="1">
    <citation type="submission" date="2018-08" db="EMBL/GenBank/DDBJ databases">
        <title>The multiple taxonomic identification of Sphingomonas gilva.</title>
        <authorList>
            <person name="Zhu D."/>
            <person name="Zheng S."/>
        </authorList>
    </citation>
    <scope>NUCLEOTIDE SEQUENCE [LARGE SCALE GENOMIC DNA]</scope>
    <source>
        <strain evidence="2 3">ZDH117</strain>
    </source>
</reference>
<dbReference type="InterPro" id="IPR050276">
    <property type="entry name" value="MshD_Acetyltransferase"/>
</dbReference>
<dbReference type="EMBL" id="QWLV01000001">
    <property type="protein sequence ID" value="RHW19340.1"/>
    <property type="molecule type" value="Genomic_DNA"/>
</dbReference>
<dbReference type="GO" id="GO:0008999">
    <property type="term" value="F:protein-N-terminal-alanine acetyltransferase activity"/>
    <property type="evidence" value="ECO:0007669"/>
    <property type="project" value="TreeGrafter"/>
</dbReference>
<evidence type="ECO:0000313" key="2">
    <source>
        <dbReference type="EMBL" id="RHW19340.1"/>
    </source>
</evidence>
<keyword evidence="2" id="KW-0808">Transferase</keyword>
<keyword evidence="3" id="KW-1185">Reference proteome</keyword>
<evidence type="ECO:0000313" key="3">
    <source>
        <dbReference type="Proteomes" id="UP000266693"/>
    </source>
</evidence>
<dbReference type="OrthoDB" id="9796129at2"/>
<dbReference type="SUPFAM" id="SSF55729">
    <property type="entry name" value="Acyl-CoA N-acyltransferases (Nat)"/>
    <property type="match status" value="1"/>
</dbReference>
<dbReference type="AlphaFoldDB" id="A0A396RS44"/>
<dbReference type="PANTHER" id="PTHR43617:SF20">
    <property type="entry name" value="N-ALPHA-ACETYLTRANSFERASE RIMI"/>
    <property type="match status" value="1"/>
</dbReference>
<sequence>MPRLSRGAANESSEKRGNVAEGIDVRLIGPEDAGVFAHVADGVFDEPPLPARVDAYLAEPGHLMALAFDGDRVVGQVAAVIHRHPDKPAELYLDEVGVADAYLRRGIATRMVERMLAEGRARGCAECWVGTEPDNEAARALYRKWQDEAEPFVMYLFDL</sequence>
<dbReference type="Gene3D" id="3.40.630.30">
    <property type="match status" value="1"/>
</dbReference>
<dbReference type="PANTHER" id="PTHR43617">
    <property type="entry name" value="L-AMINO ACID N-ACETYLTRANSFERASE"/>
    <property type="match status" value="1"/>
</dbReference>
<dbReference type="InterPro" id="IPR016181">
    <property type="entry name" value="Acyl_CoA_acyltransferase"/>
</dbReference>